<gene>
    <name evidence="2" type="ORF">GGI25_003479</name>
</gene>
<keyword evidence="1" id="KW-0472">Membrane</keyword>
<evidence type="ECO:0000313" key="3">
    <source>
        <dbReference type="Proteomes" id="UP001151518"/>
    </source>
</evidence>
<accession>A0A9W8G1Z3</accession>
<keyword evidence="1" id="KW-0812">Transmembrane</keyword>
<evidence type="ECO:0000256" key="1">
    <source>
        <dbReference type="SAM" id="Phobius"/>
    </source>
</evidence>
<name>A0A9W8G1Z3_9FUNG</name>
<proteinExistence type="predicted"/>
<evidence type="ECO:0000313" key="2">
    <source>
        <dbReference type="EMBL" id="KAJ2676727.1"/>
    </source>
</evidence>
<sequence length="152" mass="15809">MPVSTRSGLGARPISIPTGFNDLFAKKPVAAAAPPFVSTESPSSQETSASSNHLLAFRLLALALVAYTTKFVLGMVRYVLDLALILLVLSSVVAVVRPGPKDGAVSQVLAHVESVVNPLFSAMADRGVDAISGHIKTAARYLGLLQAPSSAR</sequence>
<dbReference type="Proteomes" id="UP001151518">
    <property type="component" value="Unassembled WGS sequence"/>
</dbReference>
<comment type="caution">
    <text evidence="2">The sequence shown here is derived from an EMBL/GenBank/DDBJ whole genome shotgun (WGS) entry which is preliminary data.</text>
</comment>
<feature type="transmembrane region" description="Helical" evidence="1">
    <location>
        <begin position="78"/>
        <end position="96"/>
    </location>
</feature>
<organism evidence="2 3">
    <name type="scientific">Coemansia spiralis</name>
    <dbReference type="NCBI Taxonomy" id="417178"/>
    <lineage>
        <taxon>Eukaryota</taxon>
        <taxon>Fungi</taxon>
        <taxon>Fungi incertae sedis</taxon>
        <taxon>Zoopagomycota</taxon>
        <taxon>Kickxellomycotina</taxon>
        <taxon>Kickxellomycetes</taxon>
        <taxon>Kickxellales</taxon>
        <taxon>Kickxellaceae</taxon>
        <taxon>Coemansia</taxon>
    </lineage>
</organism>
<dbReference type="AlphaFoldDB" id="A0A9W8G1Z3"/>
<keyword evidence="1" id="KW-1133">Transmembrane helix</keyword>
<dbReference type="OrthoDB" id="5556572at2759"/>
<dbReference type="EMBL" id="JANBTW010000038">
    <property type="protein sequence ID" value="KAJ2676727.1"/>
    <property type="molecule type" value="Genomic_DNA"/>
</dbReference>
<protein>
    <submittedName>
        <fullName evidence="2">Uncharacterized protein</fullName>
    </submittedName>
</protein>
<reference evidence="2" key="1">
    <citation type="submission" date="2022-07" db="EMBL/GenBank/DDBJ databases">
        <title>Phylogenomic reconstructions and comparative analyses of Kickxellomycotina fungi.</title>
        <authorList>
            <person name="Reynolds N.K."/>
            <person name="Stajich J.E."/>
            <person name="Barry K."/>
            <person name="Grigoriev I.V."/>
            <person name="Crous P."/>
            <person name="Smith M.E."/>
        </authorList>
    </citation>
    <scope>NUCLEOTIDE SEQUENCE</scope>
    <source>
        <strain evidence="2">NRRL 3115</strain>
    </source>
</reference>